<feature type="transmembrane region" description="Helical" evidence="5">
    <location>
        <begin position="53"/>
        <end position="70"/>
    </location>
</feature>
<comment type="subcellular location">
    <subcellularLocation>
        <location evidence="1">Membrane</location>
    </subcellularLocation>
</comment>
<sequence length="140" mass="14426">MLLPITLATAGGAGLINLWLAIRTGMVRRPAGVMIGDGGNALLQARMRAHANFVEYAPFVLLLIALIEFAAGSSTWLWVVSAVFLLGRLAHPLGMEAKGGGGIGRMIGFATTALILLGLSLYAVALPFTASAAPVVLTLG</sequence>
<keyword evidence="7" id="KW-1185">Reference proteome</keyword>
<dbReference type="InterPro" id="IPR001129">
    <property type="entry name" value="Membr-assoc_MAPEG"/>
</dbReference>
<dbReference type="SUPFAM" id="SSF161084">
    <property type="entry name" value="MAPEG domain-like"/>
    <property type="match status" value="1"/>
</dbReference>
<accession>A0ABT8ZY09</accession>
<keyword evidence="4 5" id="KW-0472">Membrane</keyword>
<name>A0ABT8ZY09_9SPHN</name>
<proteinExistence type="predicted"/>
<feature type="transmembrane region" description="Helical" evidence="5">
    <location>
        <begin position="6"/>
        <end position="22"/>
    </location>
</feature>
<evidence type="ECO:0000256" key="3">
    <source>
        <dbReference type="ARBA" id="ARBA00022989"/>
    </source>
</evidence>
<dbReference type="PANTHER" id="PTHR35814">
    <property type="match status" value="1"/>
</dbReference>
<comment type="caution">
    <text evidence="6">The sequence shown here is derived from an EMBL/GenBank/DDBJ whole genome shotgun (WGS) entry which is preliminary data.</text>
</comment>
<dbReference type="PANTHER" id="PTHR35814:SF1">
    <property type="entry name" value="GLUTATHIONE S-TRANSFERASE-RELATED"/>
    <property type="match status" value="1"/>
</dbReference>
<evidence type="ECO:0000256" key="4">
    <source>
        <dbReference type="ARBA" id="ARBA00023136"/>
    </source>
</evidence>
<protein>
    <submittedName>
        <fullName evidence="6">MAPEG family protein</fullName>
    </submittedName>
</protein>
<evidence type="ECO:0000256" key="2">
    <source>
        <dbReference type="ARBA" id="ARBA00022692"/>
    </source>
</evidence>
<dbReference type="RefSeq" id="WP_304560097.1">
    <property type="nucleotide sequence ID" value="NZ_JAUQSZ010000002.1"/>
</dbReference>
<dbReference type="Proteomes" id="UP001176468">
    <property type="component" value="Unassembled WGS sequence"/>
</dbReference>
<dbReference type="InterPro" id="IPR023352">
    <property type="entry name" value="MAPEG-like_dom_sf"/>
</dbReference>
<keyword evidence="3 5" id="KW-1133">Transmembrane helix</keyword>
<dbReference type="Pfam" id="PF01124">
    <property type="entry name" value="MAPEG"/>
    <property type="match status" value="1"/>
</dbReference>
<evidence type="ECO:0000256" key="1">
    <source>
        <dbReference type="ARBA" id="ARBA00004370"/>
    </source>
</evidence>
<gene>
    <name evidence="6" type="ORF">Q5H94_04910</name>
</gene>
<evidence type="ECO:0000256" key="5">
    <source>
        <dbReference type="SAM" id="Phobius"/>
    </source>
</evidence>
<dbReference type="Gene3D" id="1.20.120.550">
    <property type="entry name" value="Membrane associated eicosanoid/glutathione metabolism-like domain"/>
    <property type="match status" value="1"/>
</dbReference>
<dbReference type="EMBL" id="JAUQSZ010000002">
    <property type="protein sequence ID" value="MDO7841656.1"/>
    <property type="molecule type" value="Genomic_DNA"/>
</dbReference>
<reference evidence="6" key="1">
    <citation type="submission" date="2023-07" db="EMBL/GenBank/DDBJ databases">
        <authorList>
            <person name="Kim M.K."/>
        </authorList>
    </citation>
    <scope>NUCLEOTIDE SEQUENCE</scope>
    <source>
        <strain evidence="6">CA1-15</strain>
    </source>
</reference>
<organism evidence="6 7">
    <name type="scientific">Sphingomonas immobilis</name>
    <dbReference type="NCBI Taxonomy" id="3063997"/>
    <lineage>
        <taxon>Bacteria</taxon>
        <taxon>Pseudomonadati</taxon>
        <taxon>Pseudomonadota</taxon>
        <taxon>Alphaproteobacteria</taxon>
        <taxon>Sphingomonadales</taxon>
        <taxon>Sphingomonadaceae</taxon>
        <taxon>Sphingomonas</taxon>
    </lineage>
</organism>
<evidence type="ECO:0000313" key="6">
    <source>
        <dbReference type="EMBL" id="MDO7841656.1"/>
    </source>
</evidence>
<feature type="transmembrane region" description="Helical" evidence="5">
    <location>
        <begin position="106"/>
        <end position="130"/>
    </location>
</feature>
<keyword evidence="2 5" id="KW-0812">Transmembrane</keyword>
<evidence type="ECO:0000313" key="7">
    <source>
        <dbReference type="Proteomes" id="UP001176468"/>
    </source>
</evidence>